<feature type="non-terminal residue" evidence="1">
    <location>
        <position position="131"/>
    </location>
</feature>
<dbReference type="EMBL" id="JAMWFV010000004">
    <property type="protein sequence ID" value="MDG6145082.1"/>
    <property type="molecule type" value="Genomic_DNA"/>
</dbReference>
<evidence type="ECO:0000313" key="2">
    <source>
        <dbReference type="Proteomes" id="UP001153199"/>
    </source>
</evidence>
<reference evidence="1" key="1">
    <citation type="submission" date="2022-06" db="EMBL/GenBank/DDBJ databases">
        <title>Lactococcus from bovine mastitis in China.</title>
        <authorList>
            <person name="Lin Y."/>
            <person name="Han B."/>
        </authorList>
    </citation>
    <scope>NUCLEOTIDE SEQUENCE</scope>
    <source>
        <strain evidence="1">Ningxia-I-26</strain>
    </source>
</reference>
<dbReference type="Proteomes" id="UP001153199">
    <property type="component" value="Unassembled WGS sequence"/>
</dbReference>
<gene>
    <name evidence="1" type="ORF">NF717_05355</name>
</gene>
<protein>
    <submittedName>
        <fullName evidence="1">Uncharacterized protein</fullName>
    </submittedName>
</protein>
<comment type="caution">
    <text evidence="1">The sequence shown here is derived from an EMBL/GenBank/DDBJ whole genome shotgun (WGS) entry which is preliminary data.</text>
</comment>
<evidence type="ECO:0000313" key="1">
    <source>
        <dbReference type="EMBL" id="MDG6145082.1"/>
    </source>
</evidence>
<dbReference type="AlphaFoldDB" id="A0A9X4NX37"/>
<proteinExistence type="predicted"/>
<sequence>MFILKKFVSSNKNKVLISLLFIGLIFQFVAFKTVGTHPPNGLGLEDTTQENIKASEKSIRELKSFIESGDPPKNAEELLRKLNDELKLDKAKLQALEVNNYNEFWRLDNLYNKQRIKKLEEAQKNGEELPF</sequence>
<accession>A0A9X4NX37</accession>
<organism evidence="1 2">
    <name type="scientific">Lactococcus formosensis</name>
    <dbReference type="NCBI Taxonomy" id="1281486"/>
    <lineage>
        <taxon>Bacteria</taxon>
        <taxon>Bacillati</taxon>
        <taxon>Bacillota</taxon>
        <taxon>Bacilli</taxon>
        <taxon>Lactobacillales</taxon>
        <taxon>Streptococcaceae</taxon>
        <taxon>Lactococcus</taxon>
    </lineage>
</organism>
<keyword evidence="2" id="KW-1185">Reference proteome</keyword>
<name>A0A9X4NX37_9LACT</name>